<dbReference type="AlphaFoldDB" id="A0A6A7A458"/>
<evidence type="ECO:0000256" key="1">
    <source>
        <dbReference type="SAM" id="MobiDB-lite"/>
    </source>
</evidence>
<organism evidence="2 3">
    <name type="scientific">Ophiobolus disseminans</name>
    <dbReference type="NCBI Taxonomy" id="1469910"/>
    <lineage>
        <taxon>Eukaryota</taxon>
        <taxon>Fungi</taxon>
        <taxon>Dikarya</taxon>
        <taxon>Ascomycota</taxon>
        <taxon>Pezizomycotina</taxon>
        <taxon>Dothideomycetes</taxon>
        <taxon>Pleosporomycetidae</taxon>
        <taxon>Pleosporales</taxon>
        <taxon>Pleosporineae</taxon>
        <taxon>Phaeosphaeriaceae</taxon>
        <taxon>Ophiobolus</taxon>
    </lineage>
</organism>
<accession>A0A6A7A458</accession>
<protein>
    <submittedName>
        <fullName evidence="2">Uncharacterized protein</fullName>
    </submittedName>
</protein>
<keyword evidence="3" id="KW-1185">Reference proteome</keyword>
<dbReference type="Proteomes" id="UP000799424">
    <property type="component" value="Unassembled WGS sequence"/>
</dbReference>
<feature type="region of interest" description="Disordered" evidence="1">
    <location>
        <begin position="1"/>
        <end position="22"/>
    </location>
</feature>
<proteinExistence type="predicted"/>
<reference evidence="2" key="1">
    <citation type="journal article" date="2020" name="Stud. Mycol.">
        <title>101 Dothideomycetes genomes: a test case for predicting lifestyles and emergence of pathogens.</title>
        <authorList>
            <person name="Haridas S."/>
            <person name="Albert R."/>
            <person name="Binder M."/>
            <person name="Bloem J."/>
            <person name="Labutti K."/>
            <person name="Salamov A."/>
            <person name="Andreopoulos B."/>
            <person name="Baker S."/>
            <person name="Barry K."/>
            <person name="Bills G."/>
            <person name="Bluhm B."/>
            <person name="Cannon C."/>
            <person name="Castanera R."/>
            <person name="Culley D."/>
            <person name="Daum C."/>
            <person name="Ezra D."/>
            <person name="Gonzalez J."/>
            <person name="Henrissat B."/>
            <person name="Kuo A."/>
            <person name="Liang C."/>
            <person name="Lipzen A."/>
            <person name="Lutzoni F."/>
            <person name="Magnuson J."/>
            <person name="Mondo S."/>
            <person name="Nolan M."/>
            <person name="Ohm R."/>
            <person name="Pangilinan J."/>
            <person name="Park H.-J."/>
            <person name="Ramirez L."/>
            <person name="Alfaro M."/>
            <person name="Sun H."/>
            <person name="Tritt A."/>
            <person name="Yoshinaga Y."/>
            <person name="Zwiers L.-H."/>
            <person name="Turgeon B."/>
            <person name="Goodwin S."/>
            <person name="Spatafora J."/>
            <person name="Crous P."/>
            <person name="Grigoriev I."/>
        </authorList>
    </citation>
    <scope>NUCLEOTIDE SEQUENCE</scope>
    <source>
        <strain evidence="2">CBS 113818</strain>
    </source>
</reference>
<feature type="compositionally biased region" description="Basic and acidic residues" evidence="1">
    <location>
        <begin position="1"/>
        <end position="16"/>
    </location>
</feature>
<dbReference type="OrthoDB" id="3799196at2759"/>
<evidence type="ECO:0000313" key="3">
    <source>
        <dbReference type="Proteomes" id="UP000799424"/>
    </source>
</evidence>
<dbReference type="EMBL" id="MU006224">
    <property type="protein sequence ID" value="KAF2827457.1"/>
    <property type="molecule type" value="Genomic_DNA"/>
</dbReference>
<gene>
    <name evidence="2" type="ORF">CC86DRAFT_290629</name>
</gene>
<sequence>MSAFDLKKSAKTKEAQAKAGHNKPQWDRFYYITKIEIDNFIKAQPDITWHVVPYNVINEYLIRVNEKLVKEGIPEVEYDVFSWRMARALQYRTASKSCKALLLLMD</sequence>
<evidence type="ECO:0000313" key="2">
    <source>
        <dbReference type="EMBL" id="KAF2827457.1"/>
    </source>
</evidence>
<name>A0A6A7A458_9PLEO</name>